<evidence type="ECO:0000259" key="1">
    <source>
        <dbReference type="Pfam" id="PF21882"/>
    </source>
</evidence>
<dbReference type="AlphaFoldDB" id="A0A494T8V2"/>
<dbReference type="Proteomes" id="UP000276254">
    <property type="component" value="Chromosome"/>
</dbReference>
<accession>A0A494T8V2</accession>
<evidence type="ECO:0000313" key="3">
    <source>
        <dbReference type="Proteomes" id="UP000276254"/>
    </source>
</evidence>
<sequence>MADTVTTVYNLTKPEVGASNDSWGTKLNLNLDTIDAAMKANADAAASAATAAAAALPKAGGALTGSVTSSSTFVAAGSITATDGSGVARLQPSGDIIAYRSGGTTGTLLLNSAGTRYLYNDGTNYNLPGQGLSVGGSVAINGQIVANGNIYTNNSGAGGSAVMVAGNSTLTGQIVFLNAAGVQQGYIGTMAANGPVNYGNNNGNGHAFAGGNVNMANALGVAGGITATGGSIVAAAGDIISSGVLYFGGGASNAYLAISGGNPLLNMNTNCFMAYTRSSGTWSWVTNGGQKMALDLSGNLAIPGSLTTAQGTMAAIITGSGSNANGKWRTWSDGTIEQWGSVITSIGSGGAVSQALPIAFANTNYMVNINLSGGLNGSILSRGTRSTTSFIVQARGITGSDTASGYDWHAISL</sequence>
<protein>
    <recommendedName>
        <fullName evidence="1">Putative tail fiber protein gp53-like C-terminal domain-containing protein</fullName>
    </recommendedName>
</protein>
<keyword evidence="3" id="KW-1185">Reference proteome</keyword>
<dbReference type="KEGG" id="spha:D3Y57_07060"/>
<dbReference type="Pfam" id="PF21882">
    <property type="entry name" value="Gp53-like_C"/>
    <property type="match status" value="1"/>
</dbReference>
<dbReference type="OrthoDB" id="7994013at2"/>
<reference evidence="2 3" key="1">
    <citation type="submission" date="2018-09" db="EMBL/GenBank/DDBJ databases">
        <title>Sphingomonas peninsula sp. nov., isolated from fildes peninsula, Antarctic soil.</title>
        <authorList>
            <person name="Yingchao G."/>
        </authorList>
    </citation>
    <scope>NUCLEOTIDE SEQUENCE [LARGE SCALE GENOMIC DNA]</scope>
    <source>
        <strain evidence="2 3">YZ-8</strain>
    </source>
</reference>
<dbReference type="InterPro" id="IPR054075">
    <property type="entry name" value="Gp53-like_C"/>
</dbReference>
<name>A0A494T8V2_SPHPE</name>
<dbReference type="RefSeq" id="WP_121152402.1">
    <property type="nucleotide sequence ID" value="NZ_CP032829.1"/>
</dbReference>
<evidence type="ECO:0000313" key="2">
    <source>
        <dbReference type="EMBL" id="AYJ85777.1"/>
    </source>
</evidence>
<proteinExistence type="predicted"/>
<feature type="domain" description="Putative tail fiber protein gp53-like C-terminal" evidence="1">
    <location>
        <begin position="332"/>
        <end position="411"/>
    </location>
</feature>
<gene>
    <name evidence="2" type="ORF">D3Y57_07060</name>
</gene>
<organism evidence="2 3">
    <name type="scientific">Sphingomonas paeninsulae</name>
    <dbReference type="NCBI Taxonomy" id="2319844"/>
    <lineage>
        <taxon>Bacteria</taxon>
        <taxon>Pseudomonadati</taxon>
        <taxon>Pseudomonadota</taxon>
        <taxon>Alphaproteobacteria</taxon>
        <taxon>Sphingomonadales</taxon>
        <taxon>Sphingomonadaceae</taxon>
        <taxon>Sphingomonas</taxon>
    </lineage>
</organism>
<dbReference type="EMBL" id="CP032829">
    <property type="protein sequence ID" value="AYJ85777.1"/>
    <property type="molecule type" value="Genomic_DNA"/>
</dbReference>